<dbReference type="InterPro" id="IPR001789">
    <property type="entry name" value="Sig_transdc_resp-reg_receiver"/>
</dbReference>
<evidence type="ECO:0000256" key="1">
    <source>
        <dbReference type="ARBA" id="ARBA00004123"/>
    </source>
</evidence>
<feature type="region of interest" description="Disordered" evidence="6">
    <location>
        <begin position="1"/>
        <end position="51"/>
    </location>
</feature>
<feature type="region of interest" description="Disordered" evidence="6">
    <location>
        <begin position="274"/>
        <end position="322"/>
    </location>
</feature>
<evidence type="ECO:0000259" key="7">
    <source>
        <dbReference type="PROSITE" id="PS50110"/>
    </source>
</evidence>
<dbReference type="PANTHER" id="PTHR48112:SF32">
    <property type="entry name" value="HIGH MOBILITY GROUP PROTEIN B3"/>
    <property type="match status" value="1"/>
</dbReference>
<dbReference type="PROSITE" id="PS50118">
    <property type="entry name" value="HMG_BOX_2"/>
    <property type="match status" value="1"/>
</dbReference>
<evidence type="ECO:0000256" key="6">
    <source>
        <dbReference type="SAM" id="MobiDB-lite"/>
    </source>
</evidence>
<dbReference type="SUPFAM" id="SSF47095">
    <property type="entry name" value="HMG-box"/>
    <property type="match status" value="1"/>
</dbReference>
<keyword evidence="3 5" id="KW-0539">Nucleus</keyword>
<evidence type="ECO:0000259" key="8">
    <source>
        <dbReference type="PROSITE" id="PS50118"/>
    </source>
</evidence>
<dbReference type="PROSITE" id="PS50110">
    <property type="entry name" value="RESPONSE_REGULATORY"/>
    <property type="match status" value="1"/>
</dbReference>
<sequence length="494" mass="54370">MWGGDAIRMGPGQQAGSSGAGQQQQQAGQGQGVTYVQPGQGQQGMPQQQPWIPNPALLQALREKGPGQYRVQMTCMEPTFRQLPQGGFVPIHPQQMIGQPTFLAPQQVGQPAIMNGQYVQVHMGQMQQPGGVMQAFHPGIQQQQQHIYAHGGNGAPMGMYPVDVIQNANGANVTILQTGKIDAPGKKKDKKRRVRDPLAPKPARYAWNFFFKEHYKKIRNKNDNGAHFDVQKAFTDIGHSLGEKWKGLSAAEREPYIKMAREDRKRYEKEKLEYARTGKHSGQTTAPSEPDSSAAVETDEATSSTSTQPQSKKLKVDEEDDETAEVVVADKALLTKEEIAAKGKAALDDLESEFPNVNIIRDGEEAPEPTLTEMTADVLVTDDDDQFIVMMAATLRRMHVKETKGKLNIHVAKNGQEALKKIRDEKQRFAVVTMDKEMGDDLDGVQTVKQMRDAGYEGCVIGVTGDDASTENFENVGANMTLHKGQNGLFFSSL</sequence>
<evidence type="ECO:0000256" key="2">
    <source>
        <dbReference type="ARBA" id="ARBA00023125"/>
    </source>
</evidence>
<evidence type="ECO:0000256" key="3">
    <source>
        <dbReference type="ARBA" id="ARBA00023242"/>
    </source>
</evidence>
<evidence type="ECO:0000313" key="9">
    <source>
        <dbReference type="EMBL" id="CAD9672265.1"/>
    </source>
</evidence>
<keyword evidence="4" id="KW-0597">Phosphoprotein</keyword>
<dbReference type="SMART" id="SM00448">
    <property type="entry name" value="REC"/>
    <property type="match status" value="1"/>
</dbReference>
<dbReference type="InterPro" id="IPR011006">
    <property type="entry name" value="CheY-like_superfamily"/>
</dbReference>
<feature type="DNA-binding region" description="HMG box" evidence="5">
    <location>
        <begin position="200"/>
        <end position="275"/>
    </location>
</feature>
<comment type="subcellular location">
    <subcellularLocation>
        <location evidence="1">Nucleus</location>
    </subcellularLocation>
</comment>
<dbReference type="InterPro" id="IPR050342">
    <property type="entry name" value="HMGB"/>
</dbReference>
<dbReference type="PANTHER" id="PTHR48112">
    <property type="entry name" value="HIGH MOBILITY GROUP PROTEIN DSP1"/>
    <property type="match status" value="1"/>
</dbReference>
<protein>
    <recommendedName>
        <fullName evidence="10">HMG box domain-containing protein</fullName>
    </recommendedName>
</protein>
<keyword evidence="2 5" id="KW-0238">DNA-binding</keyword>
<reference evidence="9" key="1">
    <citation type="submission" date="2021-01" db="EMBL/GenBank/DDBJ databases">
        <authorList>
            <person name="Corre E."/>
            <person name="Pelletier E."/>
            <person name="Niang G."/>
            <person name="Scheremetjew M."/>
            <person name="Finn R."/>
            <person name="Kale V."/>
            <person name="Holt S."/>
            <person name="Cochrane G."/>
            <person name="Meng A."/>
            <person name="Brown T."/>
            <person name="Cohen L."/>
        </authorList>
    </citation>
    <scope>NUCLEOTIDE SEQUENCE</scope>
    <source>
        <strain evidence="9">NY070348D</strain>
    </source>
</reference>
<dbReference type="GO" id="GO:0003677">
    <property type="term" value="F:DNA binding"/>
    <property type="evidence" value="ECO:0007669"/>
    <property type="project" value="UniProtKB-UniRule"/>
</dbReference>
<dbReference type="AlphaFoldDB" id="A0A7S2RIU4"/>
<dbReference type="EMBL" id="HBHK01006406">
    <property type="protein sequence ID" value="CAD9672265.1"/>
    <property type="molecule type" value="Transcribed_RNA"/>
</dbReference>
<feature type="compositionally biased region" description="Low complexity" evidence="6">
    <location>
        <begin position="37"/>
        <end position="50"/>
    </location>
</feature>
<feature type="compositionally biased region" description="Low complexity" evidence="6">
    <location>
        <begin position="12"/>
        <end position="28"/>
    </location>
</feature>
<feature type="domain" description="HMG box" evidence="8">
    <location>
        <begin position="200"/>
        <end position="275"/>
    </location>
</feature>
<feature type="modified residue" description="4-aspartylphosphate" evidence="4">
    <location>
        <position position="435"/>
    </location>
</feature>
<evidence type="ECO:0000256" key="5">
    <source>
        <dbReference type="PROSITE-ProRule" id="PRU00267"/>
    </source>
</evidence>
<evidence type="ECO:0008006" key="10">
    <source>
        <dbReference type="Google" id="ProtNLM"/>
    </source>
</evidence>
<accession>A0A7S2RIU4</accession>
<dbReference type="InterPro" id="IPR009071">
    <property type="entry name" value="HMG_box_dom"/>
</dbReference>
<name>A0A7S2RIU4_9STRA</name>
<feature type="domain" description="Response regulatory" evidence="7">
    <location>
        <begin position="377"/>
        <end position="494"/>
    </location>
</feature>
<organism evidence="9">
    <name type="scientific">Mucochytrium quahogii</name>
    <dbReference type="NCBI Taxonomy" id="96639"/>
    <lineage>
        <taxon>Eukaryota</taxon>
        <taxon>Sar</taxon>
        <taxon>Stramenopiles</taxon>
        <taxon>Bigyra</taxon>
        <taxon>Labyrinthulomycetes</taxon>
        <taxon>Thraustochytrida</taxon>
        <taxon>Thraustochytriidae</taxon>
        <taxon>Mucochytrium</taxon>
    </lineage>
</organism>
<dbReference type="Gene3D" id="1.10.30.10">
    <property type="entry name" value="High mobility group box domain"/>
    <property type="match status" value="1"/>
</dbReference>
<dbReference type="GO" id="GO:0005634">
    <property type="term" value="C:nucleus"/>
    <property type="evidence" value="ECO:0007669"/>
    <property type="project" value="UniProtKB-SubCell"/>
</dbReference>
<dbReference type="Gene3D" id="3.40.50.2300">
    <property type="match status" value="1"/>
</dbReference>
<evidence type="ECO:0000256" key="4">
    <source>
        <dbReference type="PROSITE-ProRule" id="PRU00169"/>
    </source>
</evidence>
<dbReference type="Pfam" id="PF09011">
    <property type="entry name" value="HMG_box_2"/>
    <property type="match status" value="1"/>
</dbReference>
<dbReference type="InterPro" id="IPR036910">
    <property type="entry name" value="HMG_box_dom_sf"/>
</dbReference>
<dbReference type="SMART" id="SM00398">
    <property type="entry name" value="HMG"/>
    <property type="match status" value="1"/>
</dbReference>
<gene>
    <name evidence="9" type="ORF">QSP1433_LOCUS3876</name>
</gene>
<dbReference type="Pfam" id="PF00072">
    <property type="entry name" value="Response_reg"/>
    <property type="match status" value="1"/>
</dbReference>
<feature type="compositionally biased region" description="Polar residues" evidence="6">
    <location>
        <begin position="280"/>
        <end position="291"/>
    </location>
</feature>
<dbReference type="SUPFAM" id="SSF52172">
    <property type="entry name" value="CheY-like"/>
    <property type="match status" value="1"/>
</dbReference>
<proteinExistence type="predicted"/>
<dbReference type="GO" id="GO:0000160">
    <property type="term" value="P:phosphorelay signal transduction system"/>
    <property type="evidence" value="ECO:0007669"/>
    <property type="project" value="InterPro"/>
</dbReference>